<comment type="caution">
    <text evidence="6">The sequence shown here is derived from an EMBL/GenBank/DDBJ whole genome shotgun (WGS) entry which is preliminary data.</text>
</comment>
<evidence type="ECO:0000313" key="7">
    <source>
        <dbReference type="Proteomes" id="UP000093309"/>
    </source>
</evidence>
<dbReference type="PANTHER" id="PTHR22683:SF41">
    <property type="entry name" value="DNA TRANSLOCASE FTSK"/>
    <property type="match status" value="1"/>
</dbReference>
<organism evidence="6 7">
    <name type="scientific">Paenibacillus pectinilyticus</name>
    <dbReference type="NCBI Taxonomy" id="512399"/>
    <lineage>
        <taxon>Bacteria</taxon>
        <taxon>Bacillati</taxon>
        <taxon>Bacillota</taxon>
        <taxon>Bacilli</taxon>
        <taxon>Bacillales</taxon>
        <taxon>Paenibacillaceae</taxon>
        <taxon>Paenibacillus</taxon>
    </lineage>
</organism>
<dbReference type="PANTHER" id="PTHR22683">
    <property type="entry name" value="SPORULATION PROTEIN RELATED"/>
    <property type="match status" value="1"/>
</dbReference>
<sequence>MILLALGAACVVASIGGTVVTLSGGKPAAEKDTLHTCFTRARLFIRQRSEKDWVYTYPSVNGHETFEDRQEYTFTLPIGVDPERLHKHFWVFEQGFGPHIDIEGDSSMFTMKVFNKGISQFAYNVSDIPLEGIHLPIVVGKSRSGWEVYDMVENPHLLIAGETGSGKSTQLRAIITTLILTKQPEELELYLADLKRSEFHVFKNSPHTRAVVNDKNELQPVLEYISLEMQRRGDLCDKYEVSNVIDLPFKLPFILLAIDEVALLKKDKKLMPLIEDITAIGRALSVQLIISMQRPDAKLLESGLKSNLTVRMAFKHADDVNSRITLNASGAEDIKDEERGLMLFKHNGMKKVQGPFLSLMEAKKLLKRP</sequence>
<accession>A0A1C0ZX35</accession>
<dbReference type="STRING" id="512399.A8709_33135"/>
<evidence type="ECO:0000256" key="2">
    <source>
        <dbReference type="ARBA" id="ARBA00022741"/>
    </source>
</evidence>
<dbReference type="Gene3D" id="3.40.50.300">
    <property type="entry name" value="P-loop containing nucleotide triphosphate hydrolases"/>
    <property type="match status" value="1"/>
</dbReference>
<reference evidence="7" key="1">
    <citation type="submission" date="2016-05" db="EMBL/GenBank/DDBJ databases">
        <title>Paenibacillus oryzae. sp. nov., isolated from the rice root.</title>
        <authorList>
            <person name="Zhang J."/>
            <person name="Zhang X."/>
        </authorList>
    </citation>
    <scope>NUCLEOTIDE SEQUENCE [LARGE SCALE GENOMIC DNA]</scope>
    <source>
        <strain evidence="7">KCTC13222</strain>
    </source>
</reference>
<dbReference type="InterPro" id="IPR003593">
    <property type="entry name" value="AAA+_ATPase"/>
</dbReference>
<feature type="domain" description="FtsK" evidence="5">
    <location>
        <begin position="134"/>
        <end position="323"/>
    </location>
</feature>
<dbReference type="InterPro" id="IPR002543">
    <property type="entry name" value="FtsK_dom"/>
</dbReference>
<name>A0A1C0ZX35_9BACL</name>
<evidence type="ECO:0000256" key="4">
    <source>
        <dbReference type="PROSITE-ProRule" id="PRU00289"/>
    </source>
</evidence>
<dbReference type="SUPFAM" id="SSF52540">
    <property type="entry name" value="P-loop containing nucleoside triphosphate hydrolases"/>
    <property type="match status" value="1"/>
</dbReference>
<dbReference type="GO" id="GO:0016020">
    <property type="term" value="C:membrane"/>
    <property type="evidence" value="ECO:0007669"/>
    <property type="project" value="UniProtKB-SubCell"/>
</dbReference>
<evidence type="ECO:0000259" key="5">
    <source>
        <dbReference type="PROSITE" id="PS50901"/>
    </source>
</evidence>
<dbReference type="AlphaFoldDB" id="A0A1C0ZX35"/>
<dbReference type="InterPro" id="IPR027417">
    <property type="entry name" value="P-loop_NTPase"/>
</dbReference>
<feature type="binding site" evidence="4">
    <location>
        <begin position="161"/>
        <end position="168"/>
    </location>
    <ligand>
        <name>ATP</name>
        <dbReference type="ChEBI" id="CHEBI:30616"/>
    </ligand>
</feature>
<dbReference type="Proteomes" id="UP000093309">
    <property type="component" value="Unassembled WGS sequence"/>
</dbReference>
<dbReference type="GO" id="GO:0003677">
    <property type="term" value="F:DNA binding"/>
    <property type="evidence" value="ECO:0007669"/>
    <property type="project" value="InterPro"/>
</dbReference>
<keyword evidence="3 4" id="KW-0067">ATP-binding</keyword>
<protein>
    <recommendedName>
        <fullName evidence="5">FtsK domain-containing protein</fullName>
    </recommendedName>
</protein>
<comment type="subcellular location">
    <subcellularLocation>
        <location evidence="1">Membrane</location>
        <topology evidence="1">Multi-pass membrane protein</topology>
    </subcellularLocation>
</comment>
<dbReference type="PROSITE" id="PS50901">
    <property type="entry name" value="FTSK"/>
    <property type="match status" value="1"/>
</dbReference>
<keyword evidence="7" id="KW-1185">Reference proteome</keyword>
<gene>
    <name evidence="6" type="ORF">A8709_33135</name>
</gene>
<dbReference type="Pfam" id="PF01580">
    <property type="entry name" value="FtsK_SpoIIIE"/>
    <property type="match status" value="1"/>
</dbReference>
<dbReference type="InterPro" id="IPR050206">
    <property type="entry name" value="FtsK/SpoIIIE/SftA"/>
</dbReference>
<keyword evidence="2 4" id="KW-0547">Nucleotide-binding</keyword>
<evidence type="ECO:0000313" key="6">
    <source>
        <dbReference type="EMBL" id="OCT12656.1"/>
    </source>
</evidence>
<evidence type="ECO:0000256" key="1">
    <source>
        <dbReference type="ARBA" id="ARBA00004141"/>
    </source>
</evidence>
<dbReference type="SMART" id="SM00382">
    <property type="entry name" value="AAA"/>
    <property type="match status" value="1"/>
</dbReference>
<proteinExistence type="predicted"/>
<dbReference type="OrthoDB" id="9807790at2"/>
<dbReference type="GO" id="GO:0005524">
    <property type="term" value="F:ATP binding"/>
    <property type="evidence" value="ECO:0007669"/>
    <property type="project" value="UniProtKB-UniRule"/>
</dbReference>
<evidence type="ECO:0000256" key="3">
    <source>
        <dbReference type="ARBA" id="ARBA00022840"/>
    </source>
</evidence>
<dbReference type="EMBL" id="LYPC01000027">
    <property type="protein sequence ID" value="OCT12656.1"/>
    <property type="molecule type" value="Genomic_DNA"/>
</dbReference>